<proteinExistence type="predicted"/>
<protein>
    <submittedName>
        <fullName evidence="1">Uncharacterized protein</fullName>
    </submittedName>
</protein>
<sequence length="52" mass="6125">MAKAIDQKWSFWRMKSPDQNSNFSFLTEHDPIFVELAQAVEREAITLDRRAV</sequence>
<dbReference type="Proteomes" id="UP000714380">
    <property type="component" value="Unassembled WGS sequence"/>
</dbReference>
<accession>A0ABS7ZT14</accession>
<gene>
    <name evidence="1" type="ORF">I9W95_14160</name>
</gene>
<keyword evidence="2" id="KW-1185">Reference proteome</keyword>
<organism evidence="1 2">
    <name type="scientific">Thalassolituus marinus</name>
    <dbReference type="NCBI Taxonomy" id="671053"/>
    <lineage>
        <taxon>Bacteria</taxon>
        <taxon>Pseudomonadati</taxon>
        <taxon>Pseudomonadota</taxon>
        <taxon>Gammaproteobacteria</taxon>
        <taxon>Oceanospirillales</taxon>
        <taxon>Oceanospirillaceae</taxon>
        <taxon>Thalassolituus</taxon>
    </lineage>
</organism>
<dbReference type="EMBL" id="JAEDAH010000091">
    <property type="protein sequence ID" value="MCA6064752.1"/>
    <property type="molecule type" value="Genomic_DNA"/>
</dbReference>
<dbReference type="RefSeq" id="WP_225676034.1">
    <property type="nucleotide sequence ID" value="NZ_JAEDAH010000091.1"/>
</dbReference>
<evidence type="ECO:0000313" key="1">
    <source>
        <dbReference type="EMBL" id="MCA6064752.1"/>
    </source>
</evidence>
<comment type="caution">
    <text evidence="1">The sequence shown here is derived from an EMBL/GenBank/DDBJ whole genome shotgun (WGS) entry which is preliminary data.</text>
</comment>
<reference evidence="1 2" key="1">
    <citation type="submission" date="2020-12" db="EMBL/GenBank/DDBJ databases">
        <title>Novel Thalassolituus-related marine hydrocarbonoclastic bacteria mediated algae-derived hydrocarbons mineralization in twilight zone of the northern South China Sea.</title>
        <authorList>
            <person name="Dong C."/>
        </authorList>
    </citation>
    <scope>NUCLEOTIDE SEQUENCE [LARGE SCALE GENOMIC DNA]</scope>
    <source>
        <strain evidence="1 2">IMCC1826</strain>
    </source>
</reference>
<evidence type="ECO:0000313" key="2">
    <source>
        <dbReference type="Proteomes" id="UP000714380"/>
    </source>
</evidence>
<name>A0ABS7ZT14_9GAMM</name>